<keyword evidence="2" id="KW-1185">Reference proteome</keyword>
<evidence type="ECO:0000313" key="2">
    <source>
        <dbReference type="Proteomes" id="UP001372338"/>
    </source>
</evidence>
<gene>
    <name evidence="1" type="ORF">RIF29_29354</name>
</gene>
<organism evidence="1 2">
    <name type="scientific">Crotalaria pallida</name>
    <name type="common">Smooth rattlebox</name>
    <name type="synonym">Crotalaria striata</name>
    <dbReference type="NCBI Taxonomy" id="3830"/>
    <lineage>
        <taxon>Eukaryota</taxon>
        <taxon>Viridiplantae</taxon>
        <taxon>Streptophyta</taxon>
        <taxon>Embryophyta</taxon>
        <taxon>Tracheophyta</taxon>
        <taxon>Spermatophyta</taxon>
        <taxon>Magnoliopsida</taxon>
        <taxon>eudicotyledons</taxon>
        <taxon>Gunneridae</taxon>
        <taxon>Pentapetalae</taxon>
        <taxon>rosids</taxon>
        <taxon>fabids</taxon>
        <taxon>Fabales</taxon>
        <taxon>Fabaceae</taxon>
        <taxon>Papilionoideae</taxon>
        <taxon>50 kb inversion clade</taxon>
        <taxon>genistoids sensu lato</taxon>
        <taxon>core genistoids</taxon>
        <taxon>Crotalarieae</taxon>
        <taxon>Crotalaria</taxon>
    </lineage>
</organism>
<dbReference type="AlphaFoldDB" id="A0AAN9I0B3"/>
<sequence>MKKSMPKMQLRSRDHIDQGRLSVQYDILEGNFSNEDMSTKIYGQENAEVNWNLRPNVPPTNRNDGYVPMMVSDDEIAGGPVMDYNTMECEDATEIDNLTLETLMKMEMEMMKIILGKP</sequence>
<accession>A0AAN9I0B3</accession>
<proteinExistence type="predicted"/>
<name>A0AAN9I0B3_CROPI</name>
<comment type="caution">
    <text evidence="1">The sequence shown here is derived from an EMBL/GenBank/DDBJ whole genome shotgun (WGS) entry which is preliminary data.</text>
</comment>
<protein>
    <submittedName>
        <fullName evidence="1">Uncharacterized protein</fullName>
    </submittedName>
</protein>
<evidence type="ECO:0000313" key="1">
    <source>
        <dbReference type="EMBL" id="KAK7255926.1"/>
    </source>
</evidence>
<dbReference type="EMBL" id="JAYWIO010000006">
    <property type="protein sequence ID" value="KAK7255926.1"/>
    <property type="molecule type" value="Genomic_DNA"/>
</dbReference>
<dbReference type="Proteomes" id="UP001372338">
    <property type="component" value="Unassembled WGS sequence"/>
</dbReference>
<reference evidence="1 2" key="1">
    <citation type="submission" date="2024-01" db="EMBL/GenBank/DDBJ databases">
        <title>The genomes of 5 underutilized Papilionoideae crops provide insights into root nodulation and disease resistanc.</title>
        <authorList>
            <person name="Yuan L."/>
        </authorList>
    </citation>
    <scope>NUCLEOTIDE SEQUENCE [LARGE SCALE GENOMIC DNA]</scope>
    <source>
        <strain evidence="1">ZHUSHIDOU_FW_LH</strain>
        <tissue evidence="1">Leaf</tissue>
    </source>
</reference>